<dbReference type="Proteomes" id="UP000630353">
    <property type="component" value="Unassembled WGS sequence"/>
</dbReference>
<feature type="compositionally biased region" description="Polar residues" evidence="1">
    <location>
        <begin position="51"/>
        <end position="66"/>
    </location>
</feature>
<evidence type="ECO:0000256" key="1">
    <source>
        <dbReference type="SAM" id="MobiDB-lite"/>
    </source>
</evidence>
<comment type="caution">
    <text evidence="2">The sequence shown here is derived from an EMBL/GenBank/DDBJ whole genome shotgun (WGS) entry which is preliminary data.</text>
</comment>
<dbReference type="AlphaFoldDB" id="A0A918XSF8"/>
<keyword evidence="3" id="KW-1185">Reference proteome</keyword>
<accession>A0A918XSF8</accession>
<sequence>MLLPAPDSPVIQNTVPGEGGVSPAIGTGSMWGLPSFRFASPNDGRRKAKRNGSQLSGTEPAQFQNRFDSKNIRVDCNAIVIGMKCRRPARRRSTAGEPGGSG</sequence>
<name>A0A918XSF8_9PROT</name>
<proteinExistence type="predicted"/>
<protein>
    <submittedName>
        <fullName evidence="2">Uncharacterized protein</fullName>
    </submittedName>
</protein>
<dbReference type="EMBL" id="BMZS01000005">
    <property type="protein sequence ID" value="GHD51084.1"/>
    <property type="molecule type" value="Genomic_DNA"/>
</dbReference>
<organism evidence="2 3">
    <name type="scientific">Thalassobaculum fulvum</name>
    <dbReference type="NCBI Taxonomy" id="1633335"/>
    <lineage>
        <taxon>Bacteria</taxon>
        <taxon>Pseudomonadati</taxon>
        <taxon>Pseudomonadota</taxon>
        <taxon>Alphaproteobacteria</taxon>
        <taxon>Rhodospirillales</taxon>
        <taxon>Thalassobaculaceae</taxon>
        <taxon>Thalassobaculum</taxon>
    </lineage>
</organism>
<gene>
    <name evidence="2" type="ORF">GCM10017083_25110</name>
</gene>
<evidence type="ECO:0000313" key="2">
    <source>
        <dbReference type="EMBL" id="GHD51084.1"/>
    </source>
</evidence>
<evidence type="ECO:0000313" key="3">
    <source>
        <dbReference type="Proteomes" id="UP000630353"/>
    </source>
</evidence>
<feature type="region of interest" description="Disordered" evidence="1">
    <location>
        <begin position="1"/>
        <end position="68"/>
    </location>
</feature>
<reference evidence="2" key="2">
    <citation type="submission" date="2020-09" db="EMBL/GenBank/DDBJ databases">
        <authorList>
            <person name="Sun Q."/>
            <person name="Kim S."/>
        </authorList>
    </citation>
    <scope>NUCLEOTIDE SEQUENCE</scope>
    <source>
        <strain evidence="2">KCTC 42651</strain>
    </source>
</reference>
<reference evidence="2" key="1">
    <citation type="journal article" date="2014" name="Int. J. Syst. Evol. Microbiol.">
        <title>Complete genome sequence of Corynebacterium casei LMG S-19264T (=DSM 44701T), isolated from a smear-ripened cheese.</title>
        <authorList>
            <consortium name="US DOE Joint Genome Institute (JGI-PGF)"/>
            <person name="Walter F."/>
            <person name="Albersmeier A."/>
            <person name="Kalinowski J."/>
            <person name="Ruckert C."/>
        </authorList>
    </citation>
    <scope>NUCLEOTIDE SEQUENCE</scope>
    <source>
        <strain evidence="2">KCTC 42651</strain>
    </source>
</reference>